<dbReference type="Proteomes" id="UP000005326">
    <property type="component" value="Unassembled WGS sequence"/>
</dbReference>
<dbReference type="AlphaFoldDB" id="B0MMB8"/>
<evidence type="ECO:0000313" key="1">
    <source>
        <dbReference type="EMBL" id="EDS01161.1"/>
    </source>
</evidence>
<protein>
    <submittedName>
        <fullName evidence="1">Uncharacterized protein</fullName>
    </submittedName>
</protein>
<sequence length="45" mass="5494">MYLHNEFLSCLLQALTYFYKYNTFSGDFQVSTFNFYSKYFNINLP</sequence>
<accession>B0MMB8</accession>
<keyword evidence="2" id="KW-1185">Reference proteome</keyword>
<evidence type="ECO:0000313" key="2">
    <source>
        <dbReference type="Proteomes" id="UP000005326"/>
    </source>
</evidence>
<dbReference type="EMBL" id="ABCA03000041">
    <property type="protein sequence ID" value="EDS01161.1"/>
    <property type="molecule type" value="Genomic_DNA"/>
</dbReference>
<organism evidence="1 2">
    <name type="scientific">[Eubacterium] siraeum DSM 15702</name>
    <dbReference type="NCBI Taxonomy" id="428128"/>
    <lineage>
        <taxon>Bacteria</taxon>
        <taxon>Bacillati</taxon>
        <taxon>Bacillota</taxon>
        <taxon>Clostridia</taxon>
        <taxon>Eubacteriales</taxon>
        <taxon>Oscillospiraceae</taxon>
        <taxon>Oscillospiraceae incertae sedis</taxon>
    </lineage>
</organism>
<proteinExistence type="predicted"/>
<reference evidence="1" key="1">
    <citation type="submission" date="2007-10" db="EMBL/GenBank/DDBJ databases">
        <authorList>
            <person name="Fulton L."/>
            <person name="Clifton S."/>
            <person name="Fulton B."/>
            <person name="Xu J."/>
            <person name="Minx P."/>
            <person name="Pepin K.H."/>
            <person name="Johnson M."/>
            <person name="Thiruvilangam P."/>
            <person name="Bhonagiri V."/>
            <person name="Nash W.E."/>
            <person name="Mardis E.R."/>
            <person name="Wilson R.K."/>
        </authorList>
    </citation>
    <scope>NUCLEOTIDE SEQUENCE [LARGE SCALE GENOMIC DNA]</scope>
    <source>
        <strain evidence="1">DSM 15702</strain>
    </source>
</reference>
<comment type="caution">
    <text evidence="1">The sequence shown here is derived from an EMBL/GenBank/DDBJ whole genome shotgun (WGS) entry which is preliminary data.</text>
</comment>
<reference evidence="1" key="2">
    <citation type="submission" date="2014-06" db="EMBL/GenBank/DDBJ databases">
        <title>Draft genome sequence of Eubacterium siraeum (DSM 15702).</title>
        <authorList>
            <person name="Sudarsanam P."/>
            <person name="Ley R."/>
            <person name="Guruge J."/>
            <person name="Turnbaugh P.J."/>
            <person name="Mahowald M."/>
            <person name="Liep D."/>
            <person name="Gordon J."/>
        </authorList>
    </citation>
    <scope>NUCLEOTIDE SEQUENCE</scope>
    <source>
        <strain evidence="1">DSM 15702</strain>
    </source>
</reference>
<gene>
    <name evidence="1" type="ORF">EUBSIR_00978</name>
</gene>
<name>B0MMB8_9FIRM</name>